<feature type="domain" description="Mur ligase C-terminal" evidence="13">
    <location>
        <begin position="328"/>
        <end position="449"/>
    </location>
</feature>
<evidence type="ECO:0000256" key="7">
    <source>
        <dbReference type="ARBA" id="ARBA00022984"/>
    </source>
</evidence>
<evidence type="ECO:0000256" key="8">
    <source>
        <dbReference type="ARBA" id="ARBA00023306"/>
    </source>
</evidence>
<dbReference type="SUPFAM" id="SSF53244">
    <property type="entry name" value="MurD-like peptide ligases, peptide-binding domain"/>
    <property type="match status" value="1"/>
</dbReference>
<dbReference type="RefSeq" id="WP_109094302.1">
    <property type="nucleotide sequence ID" value="NZ_CAMELQ010000003.1"/>
</dbReference>
<keyword evidence="7 10" id="KW-0573">Peptidoglycan synthesis</keyword>
<dbReference type="GO" id="GO:0009252">
    <property type="term" value="P:peptidoglycan biosynthetic process"/>
    <property type="evidence" value="ECO:0007669"/>
    <property type="project" value="UniProtKB-UniRule"/>
</dbReference>
<accession>A0A2V1K6D4</accession>
<evidence type="ECO:0000313" key="15">
    <source>
        <dbReference type="EMBL" id="PWF25813.1"/>
    </source>
</evidence>
<dbReference type="Proteomes" id="UP000245283">
    <property type="component" value="Unassembled WGS sequence"/>
</dbReference>
<keyword evidence="2 10" id="KW-0436">Ligase</keyword>
<dbReference type="InterPro" id="IPR013221">
    <property type="entry name" value="Mur_ligase_cen"/>
</dbReference>
<evidence type="ECO:0000256" key="9">
    <source>
        <dbReference type="ARBA" id="ARBA00023316"/>
    </source>
</evidence>
<dbReference type="Gene3D" id="3.40.1190.10">
    <property type="entry name" value="Mur-like, catalytic domain"/>
    <property type="match status" value="1"/>
</dbReference>
<dbReference type="InterPro" id="IPR036565">
    <property type="entry name" value="Mur-like_cat_sf"/>
</dbReference>
<feature type="binding site" evidence="10">
    <location>
        <begin position="120"/>
        <end position="126"/>
    </location>
    <ligand>
        <name>ATP</name>
        <dbReference type="ChEBI" id="CHEBI:30616"/>
    </ligand>
</feature>
<evidence type="ECO:0000256" key="11">
    <source>
        <dbReference type="RuleBase" id="RU004136"/>
    </source>
</evidence>
<dbReference type="NCBIfam" id="TIGR01143">
    <property type="entry name" value="murF"/>
    <property type="match status" value="1"/>
</dbReference>
<proteinExistence type="inferred from homology"/>
<dbReference type="InterPro" id="IPR005863">
    <property type="entry name" value="UDP-N-AcMur_synth"/>
</dbReference>
<dbReference type="InterPro" id="IPR051046">
    <property type="entry name" value="MurCDEF_CellWall_CoF430Synth"/>
</dbReference>
<evidence type="ECO:0000256" key="1">
    <source>
        <dbReference type="ARBA" id="ARBA00022490"/>
    </source>
</evidence>
<keyword evidence="5 10" id="KW-0067">ATP-binding</keyword>
<protein>
    <recommendedName>
        <fullName evidence="10 11">UDP-N-acetylmuramoyl-tripeptide--D-alanyl-D-alanine ligase</fullName>
        <ecNumber evidence="10 11">6.3.2.10</ecNumber>
    </recommendedName>
    <alternativeName>
        <fullName evidence="10">D-alanyl-D-alanine-adding enzyme</fullName>
    </alternativeName>
</protein>
<keyword evidence="4 10" id="KW-0547">Nucleotide-binding</keyword>
<sequence>MIAVTLGQLVEDVHGTFAGSGESLVTDLSTDTRTIEPGSVFAAIKGERVDGAALAGDALQAGAVAVLTSDPATAAQSGVQDDQIIVVPDVQRAIGDLARANLERTRATGRPDFKIVAITGSVGKTTTKDLLASILASRGPIIAPVGSFNNELGLPLTALKADESTATLVLEMGADHIGNIEYLTSIAPPDICAVLIVARAHLGEFGGIENVARAKSELVVGTRAGGPVVLNADDPRVFGMRDLAKGPVTTFSPSGNGDVSAQSVRVDPAGRASFTLVTSVGRESVNLRLVGAHHVSNALAAATVALVMGIDLHTIARVLSTTGPASPHRMDVRTISGITFIDDSYNGNPDSMRAGFAALGHLGRERRRIAVIGAMLELGDATNDEHAALAKVAKDAGVAIMICVGDSHTLDVAATAEGIDVFSAASPEEAIGVLRHLLQAGDAVLLKGSNGSGLWRVADAMFGKES</sequence>
<dbReference type="HAMAP" id="MF_02019">
    <property type="entry name" value="MurF"/>
    <property type="match status" value="1"/>
</dbReference>
<dbReference type="EMBL" id="QETB01000005">
    <property type="protein sequence ID" value="PWF25813.1"/>
    <property type="molecule type" value="Genomic_DNA"/>
</dbReference>
<dbReference type="PANTHER" id="PTHR43024">
    <property type="entry name" value="UDP-N-ACETYLMURAMOYL-TRIPEPTIDE--D-ALANYL-D-ALANINE LIGASE"/>
    <property type="match status" value="1"/>
</dbReference>
<comment type="caution">
    <text evidence="15">The sequence shown here is derived from an EMBL/GenBank/DDBJ whole genome shotgun (WGS) entry which is preliminary data.</text>
</comment>
<dbReference type="GO" id="GO:0008360">
    <property type="term" value="P:regulation of cell shape"/>
    <property type="evidence" value="ECO:0007669"/>
    <property type="project" value="UniProtKB-KW"/>
</dbReference>
<comment type="catalytic activity">
    <reaction evidence="10 11">
        <text>D-alanyl-D-alanine + UDP-N-acetyl-alpha-D-muramoyl-L-alanyl-gamma-D-glutamyl-meso-2,6-diaminopimelate + ATP = UDP-N-acetyl-alpha-D-muramoyl-L-alanyl-gamma-D-glutamyl-meso-2,6-diaminopimeloyl-D-alanyl-D-alanine + ADP + phosphate + H(+)</text>
        <dbReference type="Rhea" id="RHEA:28374"/>
        <dbReference type="ChEBI" id="CHEBI:15378"/>
        <dbReference type="ChEBI" id="CHEBI:30616"/>
        <dbReference type="ChEBI" id="CHEBI:43474"/>
        <dbReference type="ChEBI" id="CHEBI:57822"/>
        <dbReference type="ChEBI" id="CHEBI:61386"/>
        <dbReference type="ChEBI" id="CHEBI:83905"/>
        <dbReference type="ChEBI" id="CHEBI:456216"/>
        <dbReference type="EC" id="6.3.2.10"/>
    </reaction>
</comment>
<dbReference type="Pfam" id="PF01225">
    <property type="entry name" value="Mur_ligase"/>
    <property type="match status" value="1"/>
</dbReference>
<evidence type="ECO:0000259" key="13">
    <source>
        <dbReference type="Pfam" id="PF02875"/>
    </source>
</evidence>
<dbReference type="Pfam" id="PF08245">
    <property type="entry name" value="Mur_ligase_M"/>
    <property type="match status" value="1"/>
</dbReference>
<dbReference type="PANTHER" id="PTHR43024:SF1">
    <property type="entry name" value="UDP-N-ACETYLMURAMOYL-TRIPEPTIDE--D-ALANYL-D-ALANINE LIGASE"/>
    <property type="match status" value="1"/>
</dbReference>
<dbReference type="GO" id="GO:0008766">
    <property type="term" value="F:UDP-N-acetylmuramoylalanyl-D-glutamyl-2,6-diaminopimelate-D-alanyl-D-alanine ligase activity"/>
    <property type="evidence" value="ECO:0007669"/>
    <property type="project" value="RHEA"/>
</dbReference>
<evidence type="ECO:0000259" key="14">
    <source>
        <dbReference type="Pfam" id="PF08245"/>
    </source>
</evidence>
<dbReference type="Gene3D" id="3.90.190.20">
    <property type="entry name" value="Mur ligase, C-terminal domain"/>
    <property type="match status" value="1"/>
</dbReference>
<keyword evidence="3 10" id="KW-0132">Cell division</keyword>
<dbReference type="InterPro" id="IPR035911">
    <property type="entry name" value="MurE/MurF_N"/>
</dbReference>
<gene>
    <name evidence="10" type="primary">murF</name>
    <name evidence="15" type="ORF">DD236_10285</name>
</gene>
<evidence type="ECO:0000259" key="12">
    <source>
        <dbReference type="Pfam" id="PF01225"/>
    </source>
</evidence>
<comment type="subcellular location">
    <subcellularLocation>
        <location evidence="10 11">Cytoplasm</location>
    </subcellularLocation>
</comment>
<comment type="function">
    <text evidence="10 11">Involved in cell wall formation. Catalyzes the final step in the synthesis of UDP-N-acetylmuramoyl-pentapeptide, the precursor of murein.</text>
</comment>
<evidence type="ECO:0000256" key="6">
    <source>
        <dbReference type="ARBA" id="ARBA00022960"/>
    </source>
</evidence>
<dbReference type="InterPro" id="IPR004101">
    <property type="entry name" value="Mur_ligase_C"/>
</dbReference>
<dbReference type="UniPathway" id="UPA00219"/>
<keyword evidence="9 10" id="KW-0961">Cell wall biogenesis/degradation</keyword>
<dbReference type="EC" id="6.3.2.10" evidence="10 11"/>
<dbReference type="Gene3D" id="3.40.1390.10">
    <property type="entry name" value="MurE/MurF, N-terminal domain"/>
    <property type="match status" value="1"/>
</dbReference>
<evidence type="ECO:0000256" key="2">
    <source>
        <dbReference type="ARBA" id="ARBA00022598"/>
    </source>
</evidence>
<dbReference type="InterPro" id="IPR000713">
    <property type="entry name" value="Mur_ligase_N"/>
</dbReference>
<dbReference type="SUPFAM" id="SSF53623">
    <property type="entry name" value="MurD-like peptide ligases, catalytic domain"/>
    <property type="match status" value="1"/>
</dbReference>
<feature type="domain" description="Mur ligase N-terminal catalytic" evidence="12">
    <location>
        <begin position="28"/>
        <end position="100"/>
    </location>
</feature>
<evidence type="ECO:0000256" key="5">
    <source>
        <dbReference type="ARBA" id="ARBA00022840"/>
    </source>
</evidence>
<keyword evidence="1 10" id="KW-0963">Cytoplasm</keyword>
<keyword evidence="16" id="KW-1185">Reference proteome</keyword>
<evidence type="ECO:0000313" key="16">
    <source>
        <dbReference type="Proteomes" id="UP000245283"/>
    </source>
</evidence>
<evidence type="ECO:0000256" key="3">
    <source>
        <dbReference type="ARBA" id="ARBA00022618"/>
    </source>
</evidence>
<evidence type="ECO:0000256" key="4">
    <source>
        <dbReference type="ARBA" id="ARBA00022741"/>
    </source>
</evidence>
<organism evidence="15 16">
    <name type="scientific">Ancrocorticia populi</name>
    <dbReference type="NCBI Taxonomy" id="2175228"/>
    <lineage>
        <taxon>Bacteria</taxon>
        <taxon>Bacillati</taxon>
        <taxon>Actinomycetota</taxon>
        <taxon>Actinomycetes</taxon>
        <taxon>Actinomycetales</taxon>
        <taxon>Actinomycetaceae</taxon>
        <taxon>Ancrocorticia</taxon>
    </lineage>
</organism>
<dbReference type="AlphaFoldDB" id="A0A2V1K6D4"/>
<dbReference type="GO" id="GO:0071555">
    <property type="term" value="P:cell wall organization"/>
    <property type="evidence" value="ECO:0007669"/>
    <property type="project" value="UniProtKB-KW"/>
</dbReference>
<name>A0A2V1K6D4_9ACTO</name>
<dbReference type="SUPFAM" id="SSF63418">
    <property type="entry name" value="MurE/MurF N-terminal domain"/>
    <property type="match status" value="1"/>
</dbReference>
<dbReference type="GO" id="GO:0005737">
    <property type="term" value="C:cytoplasm"/>
    <property type="evidence" value="ECO:0007669"/>
    <property type="project" value="UniProtKB-SubCell"/>
</dbReference>
<evidence type="ECO:0000256" key="10">
    <source>
        <dbReference type="HAMAP-Rule" id="MF_02019"/>
    </source>
</evidence>
<dbReference type="OrthoDB" id="9800958at2"/>
<dbReference type="Pfam" id="PF02875">
    <property type="entry name" value="Mur_ligase_C"/>
    <property type="match status" value="1"/>
</dbReference>
<keyword evidence="8 10" id="KW-0131">Cell cycle</keyword>
<dbReference type="GO" id="GO:0047480">
    <property type="term" value="F:UDP-N-acetylmuramoyl-tripeptide-D-alanyl-D-alanine ligase activity"/>
    <property type="evidence" value="ECO:0007669"/>
    <property type="project" value="UniProtKB-UniRule"/>
</dbReference>
<reference evidence="16" key="1">
    <citation type="submission" date="2018-05" db="EMBL/GenBank/DDBJ databases">
        <authorList>
            <person name="Li Y."/>
        </authorList>
    </citation>
    <scope>NUCLEOTIDE SEQUENCE [LARGE SCALE GENOMIC DNA]</scope>
    <source>
        <strain evidence="16">sk1b4</strain>
    </source>
</reference>
<dbReference type="GO" id="GO:0051301">
    <property type="term" value="P:cell division"/>
    <property type="evidence" value="ECO:0007669"/>
    <property type="project" value="UniProtKB-KW"/>
</dbReference>
<dbReference type="InterPro" id="IPR036615">
    <property type="entry name" value="Mur_ligase_C_dom_sf"/>
</dbReference>
<feature type="domain" description="Mur ligase central" evidence="14">
    <location>
        <begin position="118"/>
        <end position="305"/>
    </location>
</feature>
<comment type="pathway">
    <text evidence="10 11">Cell wall biogenesis; peptidoglycan biosynthesis.</text>
</comment>
<dbReference type="GO" id="GO:0005524">
    <property type="term" value="F:ATP binding"/>
    <property type="evidence" value="ECO:0007669"/>
    <property type="project" value="UniProtKB-UniRule"/>
</dbReference>
<comment type="similarity">
    <text evidence="10">Belongs to the MurCDEF family. MurF subfamily.</text>
</comment>
<keyword evidence="6 10" id="KW-0133">Cell shape</keyword>